<dbReference type="PANTHER" id="PTHR33055">
    <property type="entry name" value="TRANSPOSASE FOR INSERTION SEQUENCE ELEMENT IS1111A"/>
    <property type="match status" value="1"/>
</dbReference>
<dbReference type="GO" id="GO:0003677">
    <property type="term" value="F:DNA binding"/>
    <property type="evidence" value="ECO:0007669"/>
    <property type="project" value="InterPro"/>
</dbReference>
<reference evidence="3 4" key="1">
    <citation type="submission" date="2018-09" db="EMBL/GenBank/DDBJ databases">
        <title>Draft genome sequence of Rhodopseudomonas palustris 2.1.18.</title>
        <authorList>
            <person name="Robertson S.L."/>
            <person name="Meyer T.E."/>
            <person name="Kyndt J.A."/>
        </authorList>
    </citation>
    <scope>NUCLEOTIDE SEQUENCE [LARGE SCALE GENOMIC DNA]</scope>
    <source>
        <strain evidence="3 4">2.1.18</strain>
    </source>
</reference>
<dbReference type="GO" id="GO:0004803">
    <property type="term" value="F:transposase activity"/>
    <property type="evidence" value="ECO:0007669"/>
    <property type="project" value="InterPro"/>
</dbReference>
<dbReference type="NCBIfam" id="NF033542">
    <property type="entry name" value="transpos_IS110"/>
    <property type="match status" value="1"/>
</dbReference>
<sequence>MSQISTIGLDLAKNVFQLHGVAASGQVMLRRQLRRGQVEKFFAELPPCLVGMEACGSAHHWARVIGGYGHEVRLMPPAYVKPYVKRNKNDGRDAEAICEAVGRPTMRFVAMKSVEQQATLAVHATRALLTRQRTMVANALRAALSEIGIVAAQGYKGLRELIGKLEQPSEEIPEVMRAALSVLARHWQALDADERALEQQIVKAARHNPDARRLMEVPGVGPIIASTVLAKVPDAKVFRSGRGFAAWIGLTGRDHGTGGKHRPGHISKQGDRVLRALLITGASARLRQQKARGVTDPWLRQMLARRPYKVVMVALAAKTARILWAMMAKNDAYRDRASVPAAAN</sequence>
<dbReference type="Pfam" id="PF01548">
    <property type="entry name" value="DEDD_Tnp_IS110"/>
    <property type="match status" value="1"/>
</dbReference>
<name>A0A418UX18_RHOPL</name>
<feature type="domain" description="Transposase IS116/IS110/IS902 C-terminal" evidence="2">
    <location>
        <begin position="211"/>
        <end position="289"/>
    </location>
</feature>
<dbReference type="AlphaFoldDB" id="A0A418UX18"/>
<dbReference type="OrthoDB" id="5289737at2"/>
<dbReference type="InterPro" id="IPR047650">
    <property type="entry name" value="Transpos_IS110"/>
</dbReference>
<evidence type="ECO:0000313" key="3">
    <source>
        <dbReference type="EMBL" id="RJF63381.1"/>
    </source>
</evidence>
<feature type="domain" description="Transposase IS110-like N-terminal" evidence="1">
    <location>
        <begin position="7"/>
        <end position="147"/>
    </location>
</feature>
<dbReference type="GO" id="GO:0006313">
    <property type="term" value="P:DNA transposition"/>
    <property type="evidence" value="ECO:0007669"/>
    <property type="project" value="InterPro"/>
</dbReference>
<dbReference type="PANTHER" id="PTHR33055:SF3">
    <property type="entry name" value="PUTATIVE TRANSPOSASE FOR IS117-RELATED"/>
    <property type="match status" value="1"/>
</dbReference>
<dbReference type="Proteomes" id="UP000285523">
    <property type="component" value="Unassembled WGS sequence"/>
</dbReference>
<dbReference type="Pfam" id="PF02371">
    <property type="entry name" value="Transposase_20"/>
    <property type="match status" value="1"/>
</dbReference>
<accession>A0A418UX18</accession>
<evidence type="ECO:0000313" key="4">
    <source>
        <dbReference type="Proteomes" id="UP000285523"/>
    </source>
</evidence>
<organism evidence="3 4">
    <name type="scientific">Rhodopseudomonas palustris</name>
    <dbReference type="NCBI Taxonomy" id="1076"/>
    <lineage>
        <taxon>Bacteria</taxon>
        <taxon>Pseudomonadati</taxon>
        <taxon>Pseudomonadota</taxon>
        <taxon>Alphaproteobacteria</taxon>
        <taxon>Hyphomicrobiales</taxon>
        <taxon>Nitrobacteraceae</taxon>
        <taxon>Rhodopseudomonas</taxon>
    </lineage>
</organism>
<comment type="caution">
    <text evidence="3">The sequence shown here is derived from an EMBL/GenBank/DDBJ whole genome shotgun (WGS) entry which is preliminary data.</text>
</comment>
<dbReference type="RefSeq" id="WP_119859470.1">
    <property type="nucleotide sequence ID" value="NZ_QYYD01000065.1"/>
</dbReference>
<proteinExistence type="predicted"/>
<dbReference type="InterPro" id="IPR002525">
    <property type="entry name" value="Transp_IS110-like_N"/>
</dbReference>
<dbReference type="EMBL" id="QYYD01000065">
    <property type="protein sequence ID" value="RJF63381.1"/>
    <property type="molecule type" value="Genomic_DNA"/>
</dbReference>
<evidence type="ECO:0000259" key="2">
    <source>
        <dbReference type="Pfam" id="PF02371"/>
    </source>
</evidence>
<protein>
    <submittedName>
        <fullName evidence="3">IS110 family transposase</fullName>
    </submittedName>
</protein>
<dbReference type="InterPro" id="IPR003346">
    <property type="entry name" value="Transposase_20"/>
</dbReference>
<gene>
    <name evidence="3" type="ORF">D4Q52_25945</name>
</gene>
<evidence type="ECO:0000259" key="1">
    <source>
        <dbReference type="Pfam" id="PF01548"/>
    </source>
</evidence>